<reference evidence="1 2" key="1">
    <citation type="submission" date="2016-07" db="EMBL/GenBank/DDBJ databases">
        <title>Pervasive Adenine N6-methylation of Active Genes in Fungi.</title>
        <authorList>
            <consortium name="DOE Joint Genome Institute"/>
            <person name="Mondo S.J."/>
            <person name="Dannebaum R.O."/>
            <person name="Kuo R.C."/>
            <person name="Labutti K."/>
            <person name="Haridas S."/>
            <person name="Kuo A."/>
            <person name="Salamov A."/>
            <person name="Ahrendt S.R."/>
            <person name="Lipzen A."/>
            <person name="Sullivan W."/>
            <person name="Andreopoulos W.B."/>
            <person name="Clum A."/>
            <person name="Lindquist E."/>
            <person name="Daum C."/>
            <person name="Ramamoorthy G.K."/>
            <person name="Gryganskyi A."/>
            <person name="Culley D."/>
            <person name="Magnuson J.K."/>
            <person name="James T.Y."/>
            <person name="O'Malley M.A."/>
            <person name="Stajich J.E."/>
            <person name="Spatafora J.W."/>
            <person name="Visel A."/>
            <person name="Grigoriev I.V."/>
        </authorList>
    </citation>
    <scope>NUCLEOTIDE SEQUENCE [LARGE SCALE GENOMIC DNA]</scope>
    <source>
        <strain evidence="1 2">12-1054</strain>
    </source>
</reference>
<dbReference type="AlphaFoldDB" id="A0A1Y2F7I3"/>
<evidence type="ECO:0000313" key="2">
    <source>
        <dbReference type="Proteomes" id="UP000193685"/>
    </source>
</evidence>
<evidence type="ECO:0000313" key="1">
    <source>
        <dbReference type="EMBL" id="ORY79890.1"/>
    </source>
</evidence>
<proteinExistence type="predicted"/>
<dbReference type="Proteomes" id="UP000193685">
    <property type="component" value="Unassembled WGS sequence"/>
</dbReference>
<dbReference type="GeneID" id="63786267"/>
<dbReference type="RefSeq" id="XP_040724024.1">
    <property type="nucleotide sequence ID" value="XM_040869668.1"/>
</dbReference>
<dbReference type="EMBL" id="MCFI01000014">
    <property type="protein sequence ID" value="ORY79890.1"/>
    <property type="molecule type" value="Genomic_DNA"/>
</dbReference>
<sequence length="179" mass="19570">MEGMFAILFCNDFVNLVARGSDICTMHDTPQQVIVFKRKIDTIATRSSAFAWLNDRYVLLLLYGLRCQGLLDNAVIANILEVAITDAIIDEIGRGVVLVKELWPVGITDLDGARYMLTVDNLPAACLNLVSEGRAAREGAGEVEFDGLSLVVVEEMGGLFLFWTVLMLGGHGLRALPLL</sequence>
<accession>A0A1Y2F7I3</accession>
<keyword evidence="2" id="KW-1185">Reference proteome</keyword>
<name>A0A1Y2F7I3_PROLT</name>
<gene>
    <name evidence="1" type="ORF">BCR37DRAFT_381321</name>
</gene>
<comment type="caution">
    <text evidence="1">The sequence shown here is derived from an EMBL/GenBank/DDBJ whole genome shotgun (WGS) entry which is preliminary data.</text>
</comment>
<protein>
    <submittedName>
        <fullName evidence="1">Uncharacterized protein</fullName>
    </submittedName>
</protein>
<organism evidence="1 2">
    <name type="scientific">Protomyces lactucae-debilis</name>
    <dbReference type="NCBI Taxonomy" id="2754530"/>
    <lineage>
        <taxon>Eukaryota</taxon>
        <taxon>Fungi</taxon>
        <taxon>Dikarya</taxon>
        <taxon>Ascomycota</taxon>
        <taxon>Taphrinomycotina</taxon>
        <taxon>Taphrinomycetes</taxon>
        <taxon>Taphrinales</taxon>
        <taxon>Protomycetaceae</taxon>
        <taxon>Protomyces</taxon>
    </lineage>
</organism>